<dbReference type="GO" id="GO:0046040">
    <property type="term" value="P:IMP metabolic process"/>
    <property type="evidence" value="ECO:0007669"/>
    <property type="project" value="TreeGrafter"/>
</dbReference>
<dbReference type="Pfam" id="PF00709">
    <property type="entry name" value="Adenylsucc_synt"/>
    <property type="match status" value="1"/>
</dbReference>
<dbReference type="GO" id="GO:0044208">
    <property type="term" value="P:'de novo' AMP biosynthetic process"/>
    <property type="evidence" value="ECO:0007669"/>
    <property type="project" value="TreeGrafter"/>
</dbReference>
<dbReference type="Gene3D" id="3.90.170.10">
    <property type="entry name" value="Adenylosuccinate Synthetase, subunit A, domain 3"/>
    <property type="match status" value="1"/>
</dbReference>
<dbReference type="GO" id="GO:0005525">
    <property type="term" value="F:GTP binding"/>
    <property type="evidence" value="ECO:0007669"/>
    <property type="project" value="UniProtKB-KW"/>
</dbReference>
<dbReference type="Gene3D" id="3.40.440.10">
    <property type="entry name" value="Adenylosuccinate Synthetase, subunit A, domain 1"/>
    <property type="match status" value="1"/>
</dbReference>
<proteinExistence type="inferred from homology"/>
<feature type="non-terminal residue" evidence="7">
    <location>
        <position position="1"/>
    </location>
</feature>
<evidence type="ECO:0000313" key="7">
    <source>
        <dbReference type="EMBL" id="EQD39412.1"/>
    </source>
</evidence>
<protein>
    <submittedName>
        <fullName evidence="7">Adenylosuccinate synthase</fullName>
    </submittedName>
</protein>
<dbReference type="AlphaFoldDB" id="T0Z5H5"/>
<evidence type="ECO:0000256" key="5">
    <source>
        <dbReference type="ARBA" id="ARBA00022842"/>
    </source>
</evidence>
<keyword evidence="6" id="KW-0342">GTP-binding</keyword>
<dbReference type="GO" id="GO:0005737">
    <property type="term" value="C:cytoplasm"/>
    <property type="evidence" value="ECO:0007669"/>
    <property type="project" value="TreeGrafter"/>
</dbReference>
<dbReference type="InterPro" id="IPR027417">
    <property type="entry name" value="P-loop_NTPase"/>
</dbReference>
<name>T0Z5H5_9ZZZZ</name>
<reference evidence="7" key="1">
    <citation type="submission" date="2013-08" db="EMBL/GenBank/DDBJ databases">
        <authorList>
            <person name="Mendez C."/>
            <person name="Richter M."/>
            <person name="Ferrer M."/>
            <person name="Sanchez J."/>
        </authorList>
    </citation>
    <scope>NUCLEOTIDE SEQUENCE</scope>
</reference>
<reference evidence="7" key="2">
    <citation type="journal article" date="2014" name="ISME J.">
        <title>Microbial stratification in low pH oxic and suboxic macroscopic growths along an acid mine drainage.</title>
        <authorList>
            <person name="Mendez-Garcia C."/>
            <person name="Mesa V."/>
            <person name="Sprenger R.R."/>
            <person name="Richter M."/>
            <person name="Diez M.S."/>
            <person name="Solano J."/>
            <person name="Bargiela R."/>
            <person name="Golyshina O.V."/>
            <person name="Manteca A."/>
            <person name="Ramos J.L."/>
            <person name="Gallego J.R."/>
            <person name="Llorente I."/>
            <person name="Martins Dos Santos V.A."/>
            <person name="Jensen O.N."/>
            <person name="Pelaez A.I."/>
            <person name="Sanchez J."/>
            <person name="Ferrer M."/>
        </authorList>
    </citation>
    <scope>NUCLEOTIDE SEQUENCE</scope>
</reference>
<sequence length="249" mass="27157">HLILPLHEIQDGWEDDLRARKHPEASLGTTRRGIGPAYADRASRFGLRLGDLSRPDLVSERLELLYETKRHLPNLPPIDELNGRLREVGQYLAPHIRPVEPLLWTAIERGEGIVLEGAQSALLDLDFGTYPYVTSSHPTSAGALIGSGLPPQVIDDVIGVAKAYATRVGSGPFPTEVPGEAGERLQRLGGEFGATTGRPRRCGWLDFVLLRYAARINGFTSLALTKVDVLAGLAEVPVCVEYRLPDGSR</sequence>
<keyword evidence="5" id="KW-0460">Magnesium</keyword>
<organism evidence="7">
    <name type="scientific">mine drainage metagenome</name>
    <dbReference type="NCBI Taxonomy" id="410659"/>
    <lineage>
        <taxon>unclassified sequences</taxon>
        <taxon>metagenomes</taxon>
        <taxon>ecological metagenomes</taxon>
    </lineage>
</organism>
<keyword evidence="4" id="KW-0658">Purine biosynthesis</keyword>
<dbReference type="SUPFAM" id="SSF52540">
    <property type="entry name" value="P-loop containing nucleoside triphosphate hydrolases"/>
    <property type="match status" value="1"/>
</dbReference>
<evidence type="ECO:0000256" key="4">
    <source>
        <dbReference type="ARBA" id="ARBA00022755"/>
    </source>
</evidence>
<keyword evidence="2" id="KW-0479">Metal-binding</keyword>
<evidence type="ECO:0000256" key="1">
    <source>
        <dbReference type="ARBA" id="ARBA00022598"/>
    </source>
</evidence>
<dbReference type="InterPro" id="IPR001114">
    <property type="entry name" value="Adenylosuccinate_synthetase"/>
</dbReference>
<dbReference type="InterPro" id="IPR042111">
    <property type="entry name" value="Adenylosuccinate_synth_dom3"/>
</dbReference>
<evidence type="ECO:0000256" key="2">
    <source>
        <dbReference type="ARBA" id="ARBA00022723"/>
    </source>
</evidence>
<dbReference type="PANTHER" id="PTHR11846:SF0">
    <property type="entry name" value="ADENYLOSUCCINATE SYNTHETASE"/>
    <property type="match status" value="1"/>
</dbReference>
<feature type="non-terminal residue" evidence="7">
    <location>
        <position position="249"/>
    </location>
</feature>
<dbReference type="GO" id="GO:0046872">
    <property type="term" value="F:metal ion binding"/>
    <property type="evidence" value="ECO:0007669"/>
    <property type="project" value="UniProtKB-KW"/>
</dbReference>
<comment type="caution">
    <text evidence="7">The sequence shown here is derived from an EMBL/GenBank/DDBJ whole genome shotgun (WGS) entry which is preliminary data.</text>
</comment>
<dbReference type="EMBL" id="AUZY01010227">
    <property type="protein sequence ID" value="EQD39412.1"/>
    <property type="molecule type" value="Genomic_DNA"/>
</dbReference>
<evidence type="ECO:0000256" key="3">
    <source>
        <dbReference type="ARBA" id="ARBA00022741"/>
    </source>
</evidence>
<accession>T0Z5H5</accession>
<keyword evidence="3" id="KW-0547">Nucleotide-binding</keyword>
<evidence type="ECO:0000256" key="6">
    <source>
        <dbReference type="ARBA" id="ARBA00023134"/>
    </source>
</evidence>
<dbReference type="GO" id="GO:0004019">
    <property type="term" value="F:adenylosuccinate synthase activity"/>
    <property type="evidence" value="ECO:0007669"/>
    <property type="project" value="InterPro"/>
</dbReference>
<keyword evidence="1" id="KW-0436">Ligase</keyword>
<dbReference type="PANTHER" id="PTHR11846">
    <property type="entry name" value="ADENYLOSUCCINATE SYNTHETASE"/>
    <property type="match status" value="1"/>
</dbReference>
<gene>
    <name evidence="7" type="ORF">B1B_15367</name>
</gene>
<dbReference type="HAMAP" id="MF_00011">
    <property type="entry name" value="Adenylosucc_synth"/>
    <property type="match status" value="1"/>
</dbReference>
<dbReference type="SMART" id="SM00788">
    <property type="entry name" value="Adenylsucc_synt"/>
    <property type="match status" value="1"/>
</dbReference>
<dbReference type="InterPro" id="IPR042109">
    <property type="entry name" value="Adenylosuccinate_synth_dom1"/>
</dbReference>